<organism evidence="1 2">
    <name type="scientific">Croceibacterium atlanticum</name>
    <dbReference type="NCBI Taxonomy" id="1267766"/>
    <lineage>
        <taxon>Bacteria</taxon>
        <taxon>Pseudomonadati</taxon>
        <taxon>Pseudomonadota</taxon>
        <taxon>Alphaproteobacteria</taxon>
        <taxon>Sphingomonadales</taxon>
        <taxon>Erythrobacteraceae</taxon>
        <taxon>Croceibacterium</taxon>
    </lineage>
</organism>
<proteinExistence type="predicted"/>
<dbReference type="RefSeq" id="WP_156320119.1">
    <property type="nucleotide sequence ID" value="NZ_CP011452.2"/>
</dbReference>
<dbReference type="EMBL" id="CP011452">
    <property type="protein sequence ID" value="AKH43056.1"/>
    <property type="molecule type" value="Genomic_DNA"/>
</dbReference>
<gene>
    <name evidence="1" type="ORF">WYH_02022</name>
</gene>
<dbReference type="KEGG" id="aay:WYH_02022"/>
<sequence>MEEVTNEDRRREIRTLVERIEAHPERDMKEERERLRVLRKIVEGDQDAG</sequence>
<reference evidence="1" key="1">
    <citation type="submission" date="2015-05" db="EMBL/GenBank/DDBJ databases">
        <title>The complete genome of Altererythrobacter atlanticus strain 26DY36.</title>
        <authorList>
            <person name="Wu Y.-H."/>
            <person name="Cheng H."/>
            <person name="Wu X.-W."/>
        </authorList>
    </citation>
    <scope>NUCLEOTIDE SEQUENCE [LARGE SCALE GENOMIC DNA]</scope>
    <source>
        <strain evidence="1">26DY36</strain>
    </source>
</reference>
<keyword evidence="2" id="KW-1185">Reference proteome</keyword>
<evidence type="ECO:0000313" key="2">
    <source>
        <dbReference type="Proteomes" id="UP000034392"/>
    </source>
</evidence>
<protein>
    <submittedName>
        <fullName evidence="1">Uncharacterized protein</fullName>
    </submittedName>
</protein>
<dbReference type="AlphaFoldDB" id="A0A0F7KV51"/>
<evidence type="ECO:0000313" key="1">
    <source>
        <dbReference type="EMBL" id="AKH43056.1"/>
    </source>
</evidence>
<dbReference type="Proteomes" id="UP000034392">
    <property type="component" value="Chromosome"/>
</dbReference>
<dbReference type="PATRIC" id="fig|1267766.3.peg.2044"/>
<accession>A0A0F7KV51</accession>
<name>A0A0F7KV51_9SPHN</name>